<dbReference type="Proteomes" id="UP000460718">
    <property type="component" value="Unassembled WGS sequence"/>
</dbReference>
<evidence type="ECO:0000313" key="2">
    <source>
        <dbReference type="EMBL" id="KAE8970808.1"/>
    </source>
</evidence>
<protein>
    <submittedName>
        <fullName evidence="2">Uncharacterized protein</fullName>
    </submittedName>
</protein>
<evidence type="ECO:0000313" key="3">
    <source>
        <dbReference type="Proteomes" id="UP000460718"/>
    </source>
</evidence>
<proteinExistence type="predicted"/>
<dbReference type="AlphaFoldDB" id="A0A6A3HSZ1"/>
<dbReference type="EMBL" id="QXFW01003433">
    <property type="protein sequence ID" value="KAE8970808.1"/>
    <property type="molecule type" value="Genomic_DNA"/>
</dbReference>
<feature type="compositionally biased region" description="Basic and acidic residues" evidence="1">
    <location>
        <begin position="25"/>
        <end position="36"/>
    </location>
</feature>
<name>A0A6A3HSZ1_9STRA</name>
<organism evidence="2 3">
    <name type="scientific">Phytophthora fragariae</name>
    <dbReference type="NCBI Taxonomy" id="53985"/>
    <lineage>
        <taxon>Eukaryota</taxon>
        <taxon>Sar</taxon>
        <taxon>Stramenopiles</taxon>
        <taxon>Oomycota</taxon>
        <taxon>Peronosporomycetes</taxon>
        <taxon>Peronosporales</taxon>
        <taxon>Peronosporaceae</taxon>
        <taxon>Phytophthora</taxon>
    </lineage>
</organism>
<reference evidence="2 3" key="1">
    <citation type="submission" date="2018-09" db="EMBL/GenBank/DDBJ databases">
        <title>Genomic investigation of the strawberry pathogen Phytophthora fragariae indicates pathogenicity is determined by transcriptional variation in three key races.</title>
        <authorList>
            <person name="Adams T.M."/>
            <person name="Armitage A.D."/>
            <person name="Sobczyk M.K."/>
            <person name="Bates H.J."/>
            <person name="Dunwell J.M."/>
            <person name="Nellist C.F."/>
            <person name="Harrison R.J."/>
        </authorList>
    </citation>
    <scope>NUCLEOTIDE SEQUENCE [LARGE SCALE GENOMIC DNA]</scope>
    <source>
        <strain evidence="2 3">SCRP245</strain>
    </source>
</reference>
<gene>
    <name evidence="2" type="ORF">PF011_g26274</name>
</gene>
<comment type="caution">
    <text evidence="2">The sequence shown here is derived from an EMBL/GenBank/DDBJ whole genome shotgun (WGS) entry which is preliminary data.</text>
</comment>
<accession>A0A6A3HSZ1</accession>
<evidence type="ECO:0000256" key="1">
    <source>
        <dbReference type="SAM" id="MobiDB-lite"/>
    </source>
</evidence>
<feature type="compositionally biased region" description="Polar residues" evidence="1">
    <location>
        <begin position="126"/>
        <end position="140"/>
    </location>
</feature>
<sequence length="336" mass="36049">MESFRSFFGAKPSEEAEGQTPDSRPAAEREAEKETTNAEVEVAETSNREPAAESGAEDESPPEKASSPQGSPASRITCDDAAKMISHVEAGTELPPIPSPSSSLNVDALLVTSVASVSTTSKSAPVQKTTTGNGATSPTREVSAPVQPTTTGTTFSTRNSPASTTSGATFSTCAGANSQTLDEDIGRRWKAGHPAEEGPAISADAWQRQRQQYLFDALRIMARLMGLPGYASPEMIELVEKRFGDTNLTSKGMLWKDIQSLVCAMNRVQFENAEKPEILIDGKSDLTTNVCRERVGELNINDGAYFAFRTTYHPIAKGRAFVVQVVDGMKWVHDPS</sequence>
<feature type="region of interest" description="Disordered" evidence="1">
    <location>
        <begin position="117"/>
        <end position="175"/>
    </location>
</feature>
<feature type="compositionally biased region" description="Polar residues" evidence="1">
    <location>
        <begin position="158"/>
        <end position="175"/>
    </location>
</feature>
<feature type="region of interest" description="Disordered" evidence="1">
    <location>
        <begin position="1"/>
        <end position="75"/>
    </location>
</feature>